<evidence type="ECO:0000313" key="5">
    <source>
        <dbReference type="EMBL" id="OWJ63655.1"/>
    </source>
</evidence>
<feature type="domain" description="HTH araC/xylS-type" evidence="4">
    <location>
        <begin position="176"/>
        <end position="273"/>
    </location>
</feature>
<organism evidence="5 6">
    <name type="scientific">Inquilinus limosus</name>
    <dbReference type="NCBI Taxonomy" id="171674"/>
    <lineage>
        <taxon>Bacteria</taxon>
        <taxon>Pseudomonadati</taxon>
        <taxon>Pseudomonadota</taxon>
        <taxon>Alphaproteobacteria</taxon>
        <taxon>Rhodospirillales</taxon>
        <taxon>Rhodospirillaceae</taxon>
        <taxon>Inquilinus</taxon>
    </lineage>
</organism>
<accession>A0A211ZEI0</accession>
<dbReference type="Pfam" id="PF02311">
    <property type="entry name" value="AraC_binding"/>
    <property type="match status" value="1"/>
</dbReference>
<keyword evidence="2" id="KW-0238">DNA-binding</keyword>
<dbReference type="PROSITE" id="PS01124">
    <property type="entry name" value="HTH_ARAC_FAMILY_2"/>
    <property type="match status" value="1"/>
</dbReference>
<evidence type="ECO:0000256" key="1">
    <source>
        <dbReference type="ARBA" id="ARBA00023015"/>
    </source>
</evidence>
<keyword evidence="6" id="KW-1185">Reference proteome</keyword>
<dbReference type="EMBL" id="NHON01000084">
    <property type="protein sequence ID" value="OWJ63655.1"/>
    <property type="molecule type" value="Genomic_DNA"/>
</dbReference>
<dbReference type="InterPro" id="IPR050204">
    <property type="entry name" value="AraC_XylS_family_regulators"/>
</dbReference>
<dbReference type="STRING" id="1122125.GCA_000423185_01339"/>
<dbReference type="SUPFAM" id="SSF46689">
    <property type="entry name" value="Homeodomain-like"/>
    <property type="match status" value="2"/>
</dbReference>
<gene>
    <name evidence="5" type="ORF">BWR60_28890</name>
</gene>
<dbReference type="Proteomes" id="UP000196655">
    <property type="component" value="Unassembled WGS sequence"/>
</dbReference>
<evidence type="ECO:0000256" key="3">
    <source>
        <dbReference type="ARBA" id="ARBA00023163"/>
    </source>
</evidence>
<name>A0A211ZEI0_9PROT</name>
<evidence type="ECO:0000259" key="4">
    <source>
        <dbReference type="PROSITE" id="PS01124"/>
    </source>
</evidence>
<dbReference type="OrthoDB" id="9809338at2"/>
<evidence type="ECO:0000256" key="2">
    <source>
        <dbReference type="ARBA" id="ARBA00023125"/>
    </source>
</evidence>
<dbReference type="PANTHER" id="PTHR46796:SF2">
    <property type="entry name" value="TRANSCRIPTIONAL REGULATORY PROTEIN"/>
    <property type="match status" value="1"/>
</dbReference>
<dbReference type="Gene3D" id="1.10.10.60">
    <property type="entry name" value="Homeodomain-like"/>
    <property type="match status" value="2"/>
</dbReference>
<reference evidence="6" key="1">
    <citation type="submission" date="2017-05" db="EMBL/GenBank/DDBJ databases">
        <authorList>
            <person name="Macchi M."/>
            <person name="Festa S."/>
            <person name="Coppotelli B.M."/>
            <person name="Morelli I.S."/>
        </authorList>
    </citation>
    <scope>NUCLEOTIDE SEQUENCE [LARGE SCALE GENOMIC DNA]</scope>
    <source>
        <strain evidence="6">I</strain>
    </source>
</reference>
<dbReference type="InterPro" id="IPR037923">
    <property type="entry name" value="HTH-like"/>
</dbReference>
<evidence type="ECO:0000313" key="6">
    <source>
        <dbReference type="Proteomes" id="UP000196655"/>
    </source>
</evidence>
<dbReference type="PANTHER" id="PTHR46796">
    <property type="entry name" value="HTH-TYPE TRANSCRIPTIONAL ACTIVATOR RHAS-RELATED"/>
    <property type="match status" value="1"/>
</dbReference>
<sequence>MPAMDSGEWVTVGLDRRFGVERFRAHFTAHCYERHAHETYAIGLTEQGSQSFHCRGGTHRTRPGSVITFNPAEIHDGHATGAEGFLYRMLYVAPETVAAVLDDAGMRPPWALAFPDILSEDSVLAALIARTVDAFAEPGATLARSEALAAMVVGLAHRRAGASAPGLSRPADAALARVRDHLHAHLGDDVTADDLAAVAGLSRFHMSRAFTRRYGAAPATYLRWIRLERAKRLLAAGEAPAQVAAETGFTDQAHLTRRFKGAYGVTPGAFQRAARGANPGL</sequence>
<dbReference type="SUPFAM" id="SSF51215">
    <property type="entry name" value="Regulatory protein AraC"/>
    <property type="match status" value="1"/>
</dbReference>
<dbReference type="GO" id="GO:0043565">
    <property type="term" value="F:sequence-specific DNA binding"/>
    <property type="evidence" value="ECO:0007669"/>
    <property type="project" value="InterPro"/>
</dbReference>
<dbReference type="GO" id="GO:0003700">
    <property type="term" value="F:DNA-binding transcription factor activity"/>
    <property type="evidence" value="ECO:0007669"/>
    <property type="project" value="InterPro"/>
</dbReference>
<dbReference type="InterPro" id="IPR018060">
    <property type="entry name" value="HTH_AraC"/>
</dbReference>
<keyword evidence="3" id="KW-0804">Transcription</keyword>
<proteinExistence type="predicted"/>
<keyword evidence="1" id="KW-0805">Transcription regulation</keyword>
<dbReference type="SMART" id="SM00342">
    <property type="entry name" value="HTH_ARAC"/>
    <property type="match status" value="1"/>
</dbReference>
<dbReference type="InterPro" id="IPR009057">
    <property type="entry name" value="Homeodomain-like_sf"/>
</dbReference>
<dbReference type="InterPro" id="IPR003313">
    <property type="entry name" value="AraC-bd"/>
</dbReference>
<dbReference type="Pfam" id="PF12833">
    <property type="entry name" value="HTH_18"/>
    <property type="match status" value="1"/>
</dbReference>
<dbReference type="AlphaFoldDB" id="A0A211ZEI0"/>
<protein>
    <recommendedName>
        <fullName evidence="4">HTH araC/xylS-type domain-containing protein</fullName>
    </recommendedName>
</protein>
<comment type="caution">
    <text evidence="5">The sequence shown here is derived from an EMBL/GenBank/DDBJ whole genome shotgun (WGS) entry which is preliminary data.</text>
</comment>